<dbReference type="EMBL" id="JAGHQL010000042">
    <property type="protein sequence ID" value="KAH0542994.1"/>
    <property type="molecule type" value="Genomic_DNA"/>
</dbReference>
<proteinExistence type="predicted"/>
<organism evidence="1 2">
    <name type="scientific">Glutinoglossum americanum</name>
    <dbReference type="NCBI Taxonomy" id="1670608"/>
    <lineage>
        <taxon>Eukaryota</taxon>
        <taxon>Fungi</taxon>
        <taxon>Dikarya</taxon>
        <taxon>Ascomycota</taxon>
        <taxon>Pezizomycotina</taxon>
        <taxon>Geoglossomycetes</taxon>
        <taxon>Geoglossales</taxon>
        <taxon>Geoglossaceae</taxon>
        <taxon>Glutinoglossum</taxon>
    </lineage>
</organism>
<dbReference type="AlphaFoldDB" id="A0A9P8I8U4"/>
<name>A0A9P8I8U4_9PEZI</name>
<dbReference type="Proteomes" id="UP000698800">
    <property type="component" value="Unassembled WGS sequence"/>
</dbReference>
<accession>A0A9P8I8U4</accession>
<gene>
    <name evidence="1" type="ORF">FGG08_002682</name>
</gene>
<keyword evidence="2" id="KW-1185">Reference proteome</keyword>
<comment type="caution">
    <text evidence="1">The sequence shown here is derived from an EMBL/GenBank/DDBJ whole genome shotgun (WGS) entry which is preliminary data.</text>
</comment>
<evidence type="ECO:0000313" key="2">
    <source>
        <dbReference type="Proteomes" id="UP000698800"/>
    </source>
</evidence>
<sequence>MPWKAAPRLGGGIEVEALRVDAVALTAGHVRGVGEDMSQVAATRGTKNLDAAHPKRVINMLLDCGLGGRGVEGRPSATRVELCFVREKRFATTGTLVGTFFFRVGVLAGERSLCSGLAEDSVLFGVELGTPFGVGFFHLSHRSLFLRRGMPSYATRQMFAPLLAFFVQQSEPPELRRTMAAGEKDAYVMLAPETACGATAGQMLWTADGKSLIVRRDVADASPAQAAADLLKVGSAAPWTKAEIVVWDIKLRRSRTVFSSSATPYQLALPLH</sequence>
<protein>
    <submittedName>
        <fullName evidence="1">Uncharacterized protein</fullName>
    </submittedName>
</protein>
<reference evidence="1" key="1">
    <citation type="submission" date="2021-03" db="EMBL/GenBank/DDBJ databases">
        <title>Comparative genomics and phylogenomic investigation of the class Geoglossomycetes provide insights into ecological specialization and systematics.</title>
        <authorList>
            <person name="Melie T."/>
            <person name="Pirro S."/>
            <person name="Miller A.N."/>
            <person name="Quandt A."/>
        </authorList>
    </citation>
    <scope>NUCLEOTIDE SEQUENCE</scope>
    <source>
        <strain evidence="1">GBOQ0MN5Z8</strain>
    </source>
</reference>
<evidence type="ECO:0000313" key="1">
    <source>
        <dbReference type="EMBL" id="KAH0542994.1"/>
    </source>
</evidence>